<evidence type="ECO:0000256" key="8">
    <source>
        <dbReference type="PROSITE-ProRule" id="PRU00169"/>
    </source>
</evidence>
<dbReference type="Gene3D" id="3.40.50.2300">
    <property type="match status" value="1"/>
</dbReference>
<dbReference type="SMART" id="SM00448">
    <property type="entry name" value="REC"/>
    <property type="match status" value="1"/>
</dbReference>
<dbReference type="Proteomes" id="UP001600941">
    <property type="component" value="Unassembled WGS sequence"/>
</dbReference>
<dbReference type="InterPro" id="IPR016032">
    <property type="entry name" value="Sig_transdc_resp-reg_C-effctor"/>
</dbReference>
<evidence type="ECO:0000256" key="7">
    <source>
        <dbReference type="ARBA" id="ARBA00024867"/>
    </source>
</evidence>
<evidence type="ECO:0000256" key="5">
    <source>
        <dbReference type="ARBA" id="ARBA00023125"/>
    </source>
</evidence>
<dbReference type="SMART" id="SM00862">
    <property type="entry name" value="Trans_reg_C"/>
    <property type="match status" value="1"/>
</dbReference>
<keyword evidence="13" id="KW-1185">Reference proteome</keyword>
<evidence type="ECO:0000256" key="4">
    <source>
        <dbReference type="ARBA" id="ARBA00023015"/>
    </source>
</evidence>
<dbReference type="Gene3D" id="6.10.250.690">
    <property type="match status" value="1"/>
</dbReference>
<protein>
    <recommendedName>
        <fullName evidence="1">Stage 0 sporulation protein A homolog</fullName>
    </recommendedName>
</protein>
<evidence type="ECO:0000256" key="3">
    <source>
        <dbReference type="ARBA" id="ARBA00023012"/>
    </source>
</evidence>
<dbReference type="CDD" id="cd00383">
    <property type="entry name" value="trans_reg_C"/>
    <property type="match status" value="1"/>
</dbReference>
<organism evidence="12 13">
    <name type="scientific">Blautia parvula</name>
    <dbReference type="NCBI Taxonomy" id="2877527"/>
    <lineage>
        <taxon>Bacteria</taxon>
        <taxon>Bacillati</taxon>
        <taxon>Bacillota</taxon>
        <taxon>Clostridia</taxon>
        <taxon>Lachnospirales</taxon>
        <taxon>Lachnospiraceae</taxon>
        <taxon>Blautia</taxon>
    </lineage>
</organism>
<comment type="function">
    <text evidence="7">May play the central regulatory role in sporulation. It may be an element of the effector pathway responsible for the activation of sporulation genes in response to nutritional stress. Spo0A may act in concert with spo0H (a sigma factor) to control the expression of some genes that are critical to the sporulation process.</text>
</comment>
<feature type="DNA-binding region" description="OmpR/PhoB-type" evidence="9">
    <location>
        <begin position="125"/>
        <end position="223"/>
    </location>
</feature>
<dbReference type="PROSITE" id="PS50110">
    <property type="entry name" value="RESPONSE_REGULATORY"/>
    <property type="match status" value="1"/>
</dbReference>
<feature type="domain" description="Response regulatory" evidence="10">
    <location>
        <begin position="2"/>
        <end position="116"/>
    </location>
</feature>
<dbReference type="Pfam" id="PF00486">
    <property type="entry name" value="Trans_reg_C"/>
    <property type="match status" value="1"/>
</dbReference>
<accession>A0ABQ0BV17</accession>
<sequence length="223" mass="25091">MRILIIEDDIQLCQTLAYRLKKEGIHADHCHDGAEGLMAARENAHDLILLDRMLPSLSGTEVLSLLRKEGNSTPVILVTALGEVKERVQGLDCGADDYLVKPIAFEELMARIRSIGRRPRKMDSGMELHYLDLSFDIRSKVLSCGENTCRLSRTEGDLMEVFLKNPGQVLARKNIVTKVWGIDTEIEDGNLDNFIHFLRRRLKSVGSSLSIRTIRGVGYSLEE</sequence>
<evidence type="ECO:0000256" key="9">
    <source>
        <dbReference type="PROSITE-ProRule" id="PRU01091"/>
    </source>
</evidence>
<dbReference type="InterPro" id="IPR036388">
    <property type="entry name" value="WH-like_DNA-bd_sf"/>
</dbReference>
<dbReference type="RefSeq" id="WP_033142288.1">
    <property type="nucleotide sequence ID" value="NZ_AP031413.1"/>
</dbReference>
<dbReference type="InterPro" id="IPR001867">
    <property type="entry name" value="OmpR/PhoB-type_DNA-bd"/>
</dbReference>
<feature type="domain" description="OmpR/PhoB-type" evidence="11">
    <location>
        <begin position="125"/>
        <end position="223"/>
    </location>
</feature>
<keyword evidence="5 9" id="KW-0238">DNA-binding</keyword>
<dbReference type="InterPro" id="IPR001789">
    <property type="entry name" value="Sig_transdc_resp-reg_receiver"/>
</dbReference>
<evidence type="ECO:0000259" key="11">
    <source>
        <dbReference type="PROSITE" id="PS51755"/>
    </source>
</evidence>
<feature type="modified residue" description="4-aspartylphosphate" evidence="8">
    <location>
        <position position="51"/>
    </location>
</feature>
<keyword evidence="2 8" id="KW-0597">Phosphoprotein</keyword>
<dbReference type="PANTHER" id="PTHR48111">
    <property type="entry name" value="REGULATOR OF RPOS"/>
    <property type="match status" value="1"/>
</dbReference>
<evidence type="ECO:0000313" key="12">
    <source>
        <dbReference type="EMBL" id="GAA6500383.1"/>
    </source>
</evidence>
<evidence type="ECO:0000313" key="13">
    <source>
        <dbReference type="Proteomes" id="UP001600941"/>
    </source>
</evidence>
<dbReference type="SUPFAM" id="SSF46894">
    <property type="entry name" value="C-terminal effector domain of the bipartite response regulators"/>
    <property type="match status" value="1"/>
</dbReference>
<evidence type="ECO:0000256" key="1">
    <source>
        <dbReference type="ARBA" id="ARBA00018672"/>
    </source>
</evidence>
<evidence type="ECO:0000256" key="6">
    <source>
        <dbReference type="ARBA" id="ARBA00023163"/>
    </source>
</evidence>
<comment type="caution">
    <text evidence="12">The sequence shown here is derived from an EMBL/GenBank/DDBJ whole genome shotgun (WGS) entry which is preliminary data.</text>
</comment>
<proteinExistence type="predicted"/>
<dbReference type="Gene3D" id="1.10.10.10">
    <property type="entry name" value="Winged helix-like DNA-binding domain superfamily/Winged helix DNA-binding domain"/>
    <property type="match status" value="1"/>
</dbReference>
<evidence type="ECO:0000256" key="2">
    <source>
        <dbReference type="ARBA" id="ARBA00022553"/>
    </source>
</evidence>
<keyword evidence="6" id="KW-0804">Transcription</keyword>
<dbReference type="PROSITE" id="PS51755">
    <property type="entry name" value="OMPR_PHOB"/>
    <property type="match status" value="1"/>
</dbReference>
<gene>
    <name evidence="12" type="ORF">K340107D12_31990</name>
</gene>
<dbReference type="SUPFAM" id="SSF52172">
    <property type="entry name" value="CheY-like"/>
    <property type="match status" value="1"/>
</dbReference>
<dbReference type="PANTHER" id="PTHR48111:SF22">
    <property type="entry name" value="REGULATOR OF RPOS"/>
    <property type="match status" value="1"/>
</dbReference>
<evidence type="ECO:0000259" key="10">
    <source>
        <dbReference type="PROSITE" id="PS50110"/>
    </source>
</evidence>
<name>A0ABQ0BV17_9FIRM</name>
<keyword evidence="4" id="KW-0805">Transcription regulation</keyword>
<dbReference type="InterPro" id="IPR011006">
    <property type="entry name" value="CheY-like_superfamily"/>
</dbReference>
<dbReference type="InterPro" id="IPR039420">
    <property type="entry name" value="WalR-like"/>
</dbReference>
<keyword evidence="3" id="KW-0902">Two-component regulatory system</keyword>
<dbReference type="EMBL" id="BAABZQ010000001">
    <property type="protein sequence ID" value="GAA6500383.1"/>
    <property type="molecule type" value="Genomic_DNA"/>
</dbReference>
<reference evidence="12 13" key="1">
    <citation type="submission" date="2024-04" db="EMBL/GenBank/DDBJ databases">
        <title>Defined microbial consortia suppress multidrug-resistant proinflammatory Enterobacteriaceae via ecological control.</title>
        <authorList>
            <person name="Furuichi M."/>
            <person name="Kawaguchi T."/>
            <person name="Pust M."/>
            <person name="Yasuma K."/>
            <person name="Plichta D."/>
            <person name="Hasegawa N."/>
            <person name="Ohya T."/>
            <person name="Bhattarai S."/>
            <person name="Sasajima S."/>
            <person name="Aoto Y."/>
            <person name="Tuganbaev T."/>
            <person name="Yaginuma M."/>
            <person name="Ueda M."/>
            <person name="Okahashi N."/>
            <person name="Amafuji K."/>
            <person name="Kiridooshi Y."/>
            <person name="Sugita K."/>
            <person name="Strazar M."/>
            <person name="Skelly A."/>
            <person name="Suda W."/>
            <person name="Hattori M."/>
            <person name="Nakamoto N."/>
            <person name="Caballero S."/>
            <person name="Norman J."/>
            <person name="Olle B."/>
            <person name="Tanoue T."/>
            <person name="Arita M."/>
            <person name="Bucci V."/>
            <person name="Atarashi K."/>
            <person name="Xavier R."/>
            <person name="Honda K."/>
        </authorList>
    </citation>
    <scope>NUCLEOTIDE SEQUENCE [LARGE SCALE GENOMIC DNA]</scope>
    <source>
        <strain evidence="13">k34-0107-D12</strain>
    </source>
</reference>
<dbReference type="Pfam" id="PF00072">
    <property type="entry name" value="Response_reg"/>
    <property type="match status" value="1"/>
</dbReference>